<dbReference type="SFLD" id="SFLDF00275">
    <property type="entry name" value="adenosine_C2_methyltransferase"/>
    <property type="match status" value="1"/>
</dbReference>
<dbReference type="SFLD" id="SFLDS00029">
    <property type="entry name" value="Radical_SAM"/>
    <property type="match status" value="1"/>
</dbReference>
<dbReference type="PIRSF" id="PIRSF006004">
    <property type="entry name" value="CHP00048"/>
    <property type="match status" value="1"/>
</dbReference>
<feature type="binding site" evidence="12">
    <location>
        <position position="115"/>
    </location>
    <ligand>
        <name>[4Fe-4S] cluster</name>
        <dbReference type="ChEBI" id="CHEBI:49883"/>
        <note>4Fe-4S-S-AdoMet</note>
    </ligand>
</feature>
<keyword evidence="8 12" id="KW-0819">tRNA processing</keyword>
<protein>
    <recommendedName>
        <fullName evidence="12">Probable dual-specificity RNA methyltransferase RlmN</fullName>
        <ecNumber evidence="12">2.1.1.192</ecNumber>
    </recommendedName>
    <alternativeName>
        <fullName evidence="12">23S rRNA (adenine(2503)-C(2))-methyltransferase</fullName>
    </alternativeName>
    <alternativeName>
        <fullName evidence="12">23S rRNA m2A2503 methyltransferase</fullName>
    </alternativeName>
    <alternativeName>
        <fullName evidence="12">Ribosomal RNA large subunit methyltransferase N</fullName>
    </alternativeName>
    <alternativeName>
        <fullName evidence="12">tRNA (adenine(37)-C(2))-methyltransferase</fullName>
    </alternativeName>
    <alternativeName>
        <fullName evidence="12">tRNA m2A37 methyltransferase</fullName>
    </alternativeName>
</protein>
<gene>
    <name evidence="12" type="primary">rlmN</name>
    <name evidence="14" type="ORF">cpu_22320</name>
</gene>
<keyword evidence="12" id="KW-1015">Disulfide bond</keyword>
<dbReference type="Gene3D" id="3.20.20.70">
    <property type="entry name" value="Aldolase class I"/>
    <property type="match status" value="1"/>
</dbReference>
<dbReference type="EC" id="2.1.1.192" evidence="12"/>
<evidence type="ECO:0000256" key="12">
    <source>
        <dbReference type="HAMAP-Rule" id="MF_01849"/>
    </source>
</evidence>
<feature type="binding site" evidence="12">
    <location>
        <position position="289"/>
    </location>
    <ligand>
        <name>S-adenosyl-L-methionine</name>
        <dbReference type="ChEBI" id="CHEBI:59789"/>
    </ligand>
</feature>
<dbReference type="PANTHER" id="PTHR30544">
    <property type="entry name" value="23S RRNA METHYLTRANSFERASE"/>
    <property type="match status" value="1"/>
</dbReference>
<comment type="function">
    <text evidence="12">Specifically methylates position 2 of adenine 2503 in 23S rRNA and position 2 of adenine 37 in tRNAs.</text>
</comment>
<proteinExistence type="inferred from homology"/>
<keyword evidence="15" id="KW-1185">Reference proteome</keyword>
<feature type="active site" description="Proton acceptor" evidence="12">
    <location>
        <position position="91"/>
    </location>
</feature>
<feature type="binding site" evidence="12">
    <location>
        <position position="111"/>
    </location>
    <ligand>
        <name>[4Fe-4S] cluster</name>
        <dbReference type="ChEBI" id="CHEBI:49883"/>
        <note>4Fe-4S-S-AdoMet</note>
    </ligand>
</feature>
<dbReference type="Pfam" id="PF21016">
    <property type="entry name" value="RlmN_N"/>
    <property type="match status" value="1"/>
</dbReference>
<dbReference type="STRING" id="870242.cpu_22320"/>
<dbReference type="GO" id="GO:0005737">
    <property type="term" value="C:cytoplasm"/>
    <property type="evidence" value="ECO:0007669"/>
    <property type="project" value="UniProtKB-SubCell"/>
</dbReference>
<dbReference type="GO" id="GO:0030488">
    <property type="term" value="P:tRNA methylation"/>
    <property type="evidence" value="ECO:0007669"/>
    <property type="project" value="UniProtKB-UniRule"/>
</dbReference>
<evidence type="ECO:0000259" key="13">
    <source>
        <dbReference type="PROSITE" id="PS51918"/>
    </source>
</evidence>
<evidence type="ECO:0000256" key="10">
    <source>
        <dbReference type="ARBA" id="ARBA00023004"/>
    </source>
</evidence>
<dbReference type="RefSeq" id="WP_075860109.1">
    <property type="nucleotide sequence ID" value="NZ_BDJK01000055.1"/>
</dbReference>
<organism evidence="14 15">
    <name type="scientific">Carboxydothermus pertinax</name>
    <dbReference type="NCBI Taxonomy" id="870242"/>
    <lineage>
        <taxon>Bacteria</taxon>
        <taxon>Bacillati</taxon>
        <taxon>Bacillota</taxon>
        <taxon>Clostridia</taxon>
        <taxon>Thermoanaerobacterales</taxon>
        <taxon>Thermoanaerobacteraceae</taxon>
        <taxon>Carboxydothermus</taxon>
    </lineage>
</organism>
<feature type="binding site" evidence="12">
    <location>
        <position position="190"/>
    </location>
    <ligand>
        <name>S-adenosyl-L-methionine</name>
        <dbReference type="ChEBI" id="CHEBI:59789"/>
    </ligand>
</feature>
<dbReference type="SFLD" id="SFLDG01062">
    <property type="entry name" value="methyltransferase_(Class_A)"/>
    <property type="match status" value="1"/>
</dbReference>
<keyword evidence="6 12" id="KW-0808">Transferase</keyword>
<accession>A0A1L8CXR3</accession>
<evidence type="ECO:0000313" key="14">
    <source>
        <dbReference type="EMBL" id="GAV23722.1"/>
    </source>
</evidence>
<keyword evidence="7 12" id="KW-0949">S-adenosyl-L-methionine</keyword>
<evidence type="ECO:0000256" key="3">
    <source>
        <dbReference type="ARBA" id="ARBA00022490"/>
    </source>
</evidence>
<keyword evidence="3 12" id="KW-0963">Cytoplasm</keyword>
<dbReference type="EMBL" id="BDJK01000055">
    <property type="protein sequence ID" value="GAV23722.1"/>
    <property type="molecule type" value="Genomic_DNA"/>
</dbReference>
<dbReference type="InterPro" id="IPR004383">
    <property type="entry name" value="rRNA_lsu_MTrfase_RlmN/Cfr"/>
</dbReference>
<keyword evidence="4 12" id="KW-0698">rRNA processing</keyword>
<dbReference type="GO" id="GO:0070040">
    <property type="term" value="F:rRNA (adenine(2503)-C2-)-methyltransferase activity"/>
    <property type="evidence" value="ECO:0007669"/>
    <property type="project" value="UniProtKB-UniRule"/>
</dbReference>
<evidence type="ECO:0000313" key="15">
    <source>
        <dbReference type="Proteomes" id="UP000187485"/>
    </source>
</evidence>
<keyword evidence="9 12" id="KW-0479">Metal-binding</keyword>
<dbReference type="PROSITE" id="PS51918">
    <property type="entry name" value="RADICAL_SAM"/>
    <property type="match status" value="1"/>
</dbReference>
<evidence type="ECO:0000256" key="2">
    <source>
        <dbReference type="ARBA" id="ARBA00022485"/>
    </source>
</evidence>
<evidence type="ECO:0000256" key="11">
    <source>
        <dbReference type="ARBA" id="ARBA00023014"/>
    </source>
</evidence>
<comment type="catalytic activity">
    <reaction evidence="12">
        <text>adenosine(37) in tRNA + 2 reduced [2Fe-2S]-[ferredoxin] + 2 S-adenosyl-L-methionine = 2-methyladenosine(37) in tRNA + 5'-deoxyadenosine + L-methionine + 2 oxidized [2Fe-2S]-[ferredoxin] + S-adenosyl-L-homocysteine</text>
        <dbReference type="Rhea" id="RHEA:43332"/>
        <dbReference type="Rhea" id="RHEA-COMP:10000"/>
        <dbReference type="Rhea" id="RHEA-COMP:10001"/>
        <dbReference type="Rhea" id="RHEA-COMP:10162"/>
        <dbReference type="Rhea" id="RHEA-COMP:10485"/>
        <dbReference type="ChEBI" id="CHEBI:17319"/>
        <dbReference type="ChEBI" id="CHEBI:33737"/>
        <dbReference type="ChEBI" id="CHEBI:33738"/>
        <dbReference type="ChEBI" id="CHEBI:57844"/>
        <dbReference type="ChEBI" id="CHEBI:57856"/>
        <dbReference type="ChEBI" id="CHEBI:59789"/>
        <dbReference type="ChEBI" id="CHEBI:74411"/>
        <dbReference type="ChEBI" id="CHEBI:74497"/>
        <dbReference type="EC" id="2.1.1.192"/>
    </reaction>
</comment>
<evidence type="ECO:0000256" key="5">
    <source>
        <dbReference type="ARBA" id="ARBA00022603"/>
    </source>
</evidence>
<dbReference type="InterPro" id="IPR013785">
    <property type="entry name" value="Aldolase_TIM"/>
</dbReference>
<feature type="binding site" evidence="12">
    <location>
        <position position="118"/>
    </location>
    <ligand>
        <name>[4Fe-4S] cluster</name>
        <dbReference type="ChEBI" id="CHEBI:49883"/>
        <note>4Fe-4S-S-AdoMet</note>
    </ligand>
</feature>
<dbReference type="GO" id="GO:0000049">
    <property type="term" value="F:tRNA binding"/>
    <property type="evidence" value="ECO:0007669"/>
    <property type="project" value="UniProtKB-UniRule"/>
</dbReference>
<keyword evidence="2 12" id="KW-0004">4Fe-4S</keyword>
<comment type="caution">
    <text evidence="12">Lacks conserved residue(s) required for the propagation of feature annotation.</text>
</comment>
<name>A0A1L8CXR3_9THEO</name>
<feature type="binding site" evidence="12">
    <location>
        <begin position="213"/>
        <end position="215"/>
    </location>
    <ligand>
        <name>S-adenosyl-L-methionine</name>
        <dbReference type="ChEBI" id="CHEBI:59789"/>
    </ligand>
</feature>
<evidence type="ECO:0000256" key="1">
    <source>
        <dbReference type="ARBA" id="ARBA00004496"/>
    </source>
</evidence>
<feature type="domain" description="Radical SAM core" evidence="13">
    <location>
        <begin position="97"/>
        <end position="327"/>
    </location>
</feature>
<dbReference type="InterPro" id="IPR007197">
    <property type="entry name" value="rSAM"/>
</dbReference>
<evidence type="ECO:0000256" key="6">
    <source>
        <dbReference type="ARBA" id="ARBA00022679"/>
    </source>
</evidence>
<evidence type="ECO:0000256" key="9">
    <source>
        <dbReference type="ARBA" id="ARBA00022723"/>
    </source>
</evidence>
<sequence>MKVFLETSVDDIMSWLALNQEKPFRLKQLNEWIFKKGELDFNKMTNLPSKLREKLAEYFLLPSAKVIHRKSSRDGQSIKYLLKLKDGMGIEAVLLKYRYGNTLCVSTQVGCKMGCKFCATGLGGFSRNLTSGEMLEQLLLLQKDSQEKINRIVLMGSGEPLDNYEEVVKFIKRVNEKDNFNISFRKITVSTCGIVPKIRQLAEENLPVTLAISLHAPEDSLRNELLPINKRWGLEELLSAAWYFIEKTGRRVSFEYALIEGVNDSPNYALKLATLLKGKLVHVNLIPYNKIGGQNFKTSSDEKIEKFKEILKKAAIPVTVRRELGDEIEGACGQLKAKYFGV</sequence>
<dbReference type="GO" id="GO:0070475">
    <property type="term" value="P:rRNA base methylation"/>
    <property type="evidence" value="ECO:0007669"/>
    <property type="project" value="UniProtKB-UniRule"/>
</dbReference>
<dbReference type="Proteomes" id="UP000187485">
    <property type="component" value="Unassembled WGS sequence"/>
</dbReference>
<evidence type="ECO:0000256" key="7">
    <source>
        <dbReference type="ARBA" id="ARBA00022691"/>
    </source>
</evidence>
<dbReference type="NCBIfam" id="TIGR00048">
    <property type="entry name" value="rRNA_mod_RlmN"/>
    <property type="match status" value="1"/>
</dbReference>
<feature type="binding site" evidence="12">
    <location>
        <begin position="158"/>
        <end position="159"/>
    </location>
    <ligand>
        <name>S-adenosyl-L-methionine</name>
        <dbReference type="ChEBI" id="CHEBI:59789"/>
    </ligand>
</feature>
<dbReference type="InterPro" id="IPR027492">
    <property type="entry name" value="RNA_MTrfase_RlmN"/>
</dbReference>
<dbReference type="AlphaFoldDB" id="A0A1L8CXR3"/>
<dbReference type="GO" id="GO:0002935">
    <property type="term" value="F:tRNA (adenine(37)-C2)-methyltransferase activity"/>
    <property type="evidence" value="ECO:0007669"/>
    <property type="project" value="UniProtKB-UniRule"/>
</dbReference>
<dbReference type="GO" id="GO:0051539">
    <property type="term" value="F:4 iron, 4 sulfur cluster binding"/>
    <property type="evidence" value="ECO:0007669"/>
    <property type="project" value="UniProtKB-UniRule"/>
</dbReference>
<dbReference type="InterPro" id="IPR048641">
    <property type="entry name" value="RlmN_N"/>
</dbReference>
<keyword evidence="11 12" id="KW-0411">Iron-sulfur</keyword>
<evidence type="ECO:0000256" key="4">
    <source>
        <dbReference type="ARBA" id="ARBA00022552"/>
    </source>
</evidence>
<comment type="similarity">
    <text evidence="12">Belongs to the radical SAM superfamily. RlmN family.</text>
</comment>
<comment type="catalytic activity">
    <reaction evidence="12">
        <text>adenosine(2503) in 23S rRNA + 2 reduced [2Fe-2S]-[ferredoxin] + 2 S-adenosyl-L-methionine = 2-methyladenosine(2503) in 23S rRNA + 5'-deoxyadenosine + L-methionine + 2 oxidized [2Fe-2S]-[ferredoxin] + S-adenosyl-L-homocysteine</text>
        <dbReference type="Rhea" id="RHEA:42916"/>
        <dbReference type="Rhea" id="RHEA-COMP:10000"/>
        <dbReference type="Rhea" id="RHEA-COMP:10001"/>
        <dbReference type="Rhea" id="RHEA-COMP:10152"/>
        <dbReference type="Rhea" id="RHEA-COMP:10282"/>
        <dbReference type="ChEBI" id="CHEBI:17319"/>
        <dbReference type="ChEBI" id="CHEBI:33737"/>
        <dbReference type="ChEBI" id="CHEBI:33738"/>
        <dbReference type="ChEBI" id="CHEBI:57844"/>
        <dbReference type="ChEBI" id="CHEBI:57856"/>
        <dbReference type="ChEBI" id="CHEBI:59789"/>
        <dbReference type="ChEBI" id="CHEBI:74411"/>
        <dbReference type="ChEBI" id="CHEBI:74497"/>
        <dbReference type="EC" id="2.1.1.192"/>
    </reaction>
</comment>
<dbReference type="OrthoDB" id="9793973at2"/>
<evidence type="ECO:0000256" key="8">
    <source>
        <dbReference type="ARBA" id="ARBA00022694"/>
    </source>
</evidence>
<keyword evidence="10 12" id="KW-0408">Iron</keyword>
<dbReference type="GO" id="GO:0046872">
    <property type="term" value="F:metal ion binding"/>
    <property type="evidence" value="ECO:0007669"/>
    <property type="project" value="UniProtKB-KW"/>
</dbReference>
<dbReference type="GO" id="GO:0019843">
    <property type="term" value="F:rRNA binding"/>
    <property type="evidence" value="ECO:0007669"/>
    <property type="project" value="UniProtKB-UniRule"/>
</dbReference>
<dbReference type="Gene3D" id="1.10.150.530">
    <property type="match status" value="1"/>
</dbReference>
<comment type="caution">
    <text evidence="14">The sequence shown here is derived from an EMBL/GenBank/DDBJ whole genome shotgun (WGS) entry which is preliminary data.</text>
</comment>
<dbReference type="Pfam" id="PF04055">
    <property type="entry name" value="Radical_SAM"/>
    <property type="match status" value="1"/>
</dbReference>
<comment type="cofactor">
    <cofactor evidence="12">
        <name>[4Fe-4S] cluster</name>
        <dbReference type="ChEBI" id="CHEBI:49883"/>
    </cofactor>
    <text evidence="12">Binds 1 [4Fe-4S] cluster. The cluster is coordinated with 3 cysteines and an exchangeable S-adenosyl-L-methionine.</text>
</comment>
<dbReference type="SUPFAM" id="SSF102114">
    <property type="entry name" value="Radical SAM enzymes"/>
    <property type="match status" value="1"/>
</dbReference>
<keyword evidence="5 12" id="KW-0489">Methyltransferase</keyword>
<comment type="subcellular location">
    <subcellularLocation>
        <location evidence="1 12">Cytoplasm</location>
    </subcellularLocation>
</comment>
<dbReference type="HAMAP" id="MF_01849">
    <property type="entry name" value="RNA_methyltr_RlmN"/>
    <property type="match status" value="1"/>
</dbReference>
<dbReference type="PANTHER" id="PTHR30544:SF5">
    <property type="entry name" value="RADICAL SAM CORE DOMAIN-CONTAINING PROTEIN"/>
    <property type="match status" value="1"/>
</dbReference>
<dbReference type="InterPro" id="IPR058240">
    <property type="entry name" value="rSAM_sf"/>
</dbReference>
<comment type="miscellaneous">
    <text evidence="12">Reaction proceeds by a ping-pong mechanism involving intermediate methylation of a conserved cysteine residue.</text>
</comment>
<feature type="active site" description="S-methylcysteine intermediate" evidence="12">
    <location>
        <position position="332"/>
    </location>
</feature>
<dbReference type="FunFam" id="3.20.20.70:FF:000014">
    <property type="entry name" value="Probable dual-specificity RNA methyltransferase RlmN"/>
    <property type="match status" value="1"/>
</dbReference>
<reference evidence="15" key="1">
    <citation type="submission" date="2016-12" db="EMBL/GenBank/DDBJ databases">
        <title>Draft Genome Sequences od Carboxydothermus pertinax and islandicus, Hydrogenogenic Carboxydotrophic Bacteria.</title>
        <authorList>
            <person name="Fukuyama Y."/>
            <person name="Ohmae K."/>
            <person name="Yoneda Y."/>
            <person name="Yoshida T."/>
            <person name="Sako Y."/>
        </authorList>
    </citation>
    <scope>NUCLEOTIDE SEQUENCE [LARGE SCALE GENOMIC DNA]</scope>
    <source>
        <strain evidence="15">Ug1</strain>
    </source>
</reference>
<dbReference type="InterPro" id="IPR040072">
    <property type="entry name" value="Methyltransferase_A"/>
</dbReference>